<feature type="transmembrane region" description="Helical" evidence="1">
    <location>
        <begin position="150"/>
        <end position="167"/>
    </location>
</feature>
<feature type="transmembrane region" description="Helical" evidence="1">
    <location>
        <begin position="26"/>
        <end position="43"/>
    </location>
</feature>
<keyword evidence="1" id="KW-0472">Membrane</keyword>
<feature type="transmembrane region" description="Helical" evidence="1">
    <location>
        <begin position="240"/>
        <end position="256"/>
    </location>
</feature>
<evidence type="ECO:0000313" key="2">
    <source>
        <dbReference type="EMBL" id="PSJ61521.1"/>
    </source>
</evidence>
<dbReference type="OrthoDB" id="7068559at2"/>
<feature type="transmembrane region" description="Helical" evidence="1">
    <location>
        <begin position="296"/>
        <end position="314"/>
    </location>
</feature>
<sequence>MPDYGGRNSGLALRSGAFQHLRETGMGFWAYAPVAAALVLRLASGPTANLSYLALAAYALLSRAHAIRALALSWLFTMISPGIAPEASAGAVGRYAVLFAAAASAIVHSSLFSSEPRLRPFTLATLLLGLFIMCHSLLFSPIPDVSVLKAVSWTLAMTTLLSAWCSLSEQQMQEMSQQLFWGLVLVLLASLPLAASSLGYMRNGMGFQGILNQPQAFGPTMALLCAWTTSRLFGEARPSWWLLGVAGASLTGISLSEARTAGFAIMLGVGCAVLLGPGVAGKPIRLMLPGMSSARVWAVFGAVLVACVVMAPTIDSAFQRYISKSGRARLGGDQVEGVMEAYDRSRGRLIDAMLENIAQHPLTGIGFGIASEPATMVVSRDPVLGLPVGASIEKGVAPLAVLEEIGTIGGLLVVAWIMRLLRSSARSGLAAFAVCLTVLLLNMGESTLFSAGGMGLLPLILLGWAYADGIAKSTRRG</sequence>
<comment type="caution">
    <text evidence="2">The sequence shown here is derived from an EMBL/GenBank/DDBJ whole genome shotgun (WGS) entry which is preliminary data.</text>
</comment>
<name>A0A2P7SGR6_9HYPH</name>
<dbReference type="RefSeq" id="WP_146148851.1">
    <property type="nucleotide sequence ID" value="NZ_PXYL01000004.1"/>
</dbReference>
<feature type="transmembrane region" description="Helical" evidence="1">
    <location>
        <begin position="50"/>
        <end position="75"/>
    </location>
</feature>
<accession>A0A2P7SGR6</accession>
<dbReference type="EMBL" id="PXYL01000004">
    <property type="protein sequence ID" value="PSJ61521.1"/>
    <property type="molecule type" value="Genomic_DNA"/>
</dbReference>
<evidence type="ECO:0008006" key="4">
    <source>
        <dbReference type="Google" id="ProtNLM"/>
    </source>
</evidence>
<keyword evidence="1" id="KW-0812">Transmembrane</keyword>
<organism evidence="2 3">
    <name type="scientific">Pseudaminobacter soli</name>
    <name type="common">ex Li et al. 2025</name>
    <dbReference type="NCBI Taxonomy" id="1295366"/>
    <lineage>
        <taxon>Bacteria</taxon>
        <taxon>Pseudomonadati</taxon>
        <taxon>Pseudomonadota</taxon>
        <taxon>Alphaproteobacteria</taxon>
        <taxon>Hyphomicrobiales</taxon>
        <taxon>Phyllobacteriaceae</taxon>
        <taxon>Pseudaminobacter</taxon>
    </lineage>
</organism>
<reference evidence="2 3" key="1">
    <citation type="submission" date="2018-03" db="EMBL/GenBank/DDBJ databases">
        <title>The draft genome of Mesorhizobium soli JCM 19897.</title>
        <authorList>
            <person name="Li L."/>
            <person name="Liu L."/>
            <person name="Liang L."/>
            <person name="Wang T."/>
            <person name="Zhang X."/>
        </authorList>
    </citation>
    <scope>NUCLEOTIDE SEQUENCE [LARGE SCALE GENOMIC DNA]</scope>
    <source>
        <strain evidence="2 3">JCM 19897</strain>
    </source>
</reference>
<feature type="transmembrane region" description="Helical" evidence="1">
    <location>
        <begin position="448"/>
        <end position="467"/>
    </location>
</feature>
<protein>
    <recommendedName>
        <fullName evidence="4">O-antigen ligase domain-containing protein</fullName>
    </recommendedName>
</protein>
<evidence type="ECO:0000313" key="3">
    <source>
        <dbReference type="Proteomes" id="UP000240653"/>
    </source>
</evidence>
<proteinExistence type="predicted"/>
<keyword evidence="3" id="KW-1185">Reference proteome</keyword>
<feature type="transmembrane region" description="Helical" evidence="1">
    <location>
        <begin position="425"/>
        <end position="442"/>
    </location>
</feature>
<dbReference type="Proteomes" id="UP000240653">
    <property type="component" value="Unassembled WGS sequence"/>
</dbReference>
<feature type="transmembrane region" description="Helical" evidence="1">
    <location>
        <begin position="262"/>
        <end position="284"/>
    </location>
</feature>
<feature type="transmembrane region" description="Helical" evidence="1">
    <location>
        <begin position="179"/>
        <end position="201"/>
    </location>
</feature>
<keyword evidence="1" id="KW-1133">Transmembrane helix</keyword>
<evidence type="ECO:0000256" key="1">
    <source>
        <dbReference type="SAM" id="Phobius"/>
    </source>
</evidence>
<feature type="transmembrane region" description="Helical" evidence="1">
    <location>
        <begin position="121"/>
        <end position="138"/>
    </location>
</feature>
<dbReference type="AlphaFoldDB" id="A0A2P7SGR6"/>
<gene>
    <name evidence="2" type="ORF">C7I85_10755</name>
</gene>
<feature type="transmembrane region" description="Helical" evidence="1">
    <location>
        <begin position="95"/>
        <end position="114"/>
    </location>
</feature>